<gene>
    <name evidence="10" type="ORF">PHACADRAFT_196722</name>
</gene>
<dbReference type="STRING" id="650164.K5W5T6"/>
<keyword evidence="7" id="KW-0503">Monooxygenase</keyword>
<keyword evidence="8" id="KW-0349">Heme</keyword>
<keyword evidence="9" id="KW-0472">Membrane</keyword>
<feature type="transmembrane region" description="Helical" evidence="9">
    <location>
        <begin position="29"/>
        <end position="48"/>
    </location>
</feature>
<evidence type="ECO:0008006" key="12">
    <source>
        <dbReference type="Google" id="ProtNLM"/>
    </source>
</evidence>
<dbReference type="InterPro" id="IPR036396">
    <property type="entry name" value="Cyt_P450_sf"/>
</dbReference>
<organism evidence="10 11">
    <name type="scientific">Phanerochaete carnosa (strain HHB-10118-sp)</name>
    <name type="common">White-rot fungus</name>
    <name type="synonym">Peniophora carnosa</name>
    <dbReference type="NCBI Taxonomy" id="650164"/>
    <lineage>
        <taxon>Eukaryota</taxon>
        <taxon>Fungi</taxon>
        <taxon>Dikarya</taxon>
        <taxon>Basidiomycota</taxon>
        <taxon>Agaricomycotina</taxon>
        <taxon>Agaricomycetes</taxon>
        <taxon>Polyporales</taxon>
        <taxon>Phanerochaetaceae</taxon>
        <taxon>Phanerochaete</taxon>
    </lineage>
</organism>
<dbReference type="PANTHER" id="PTHR24305">
    <property type="entry name" value="CYTOCHROME P450"/>
    <property type="match status" value="1"/>
</dbReference>
<keyword evidence="9" id="KW-0812">Transmembrane</keyword>
<comment type="pathway">
    <text evidence="2">Secondary metabolite biosynthesis.</text>
</comment>
<dbReference type="GO" id="GO:0016705">
    <property type="term" value="F:oxidoreductase activity, acting on paired donors, with incorporation or reduction of molecular oxygen"/>
    <property type="evidence" value="ECO:0007669"/>
    <property type="project" value="InterPro"/>
</dbReference>
<dbReference type="GeneID" id="18911166"/>
<dbReference type="InParanoid" id="K5W5T6"/>
<evidence type="ECO:0000256" key="6">
    <source>
        <dbReference type="ARBA" id="ARBA00023004"/>
    </source>
</evidence>
<dbReference type="EMBL" id="JH930473">
    <property type="protein sequence ID" value="EKM54289.1"/>
    <property type="molecule type" value="Genomic_DNA"/>
</dbReference>
<dbReference type="GO" id="GO:0004497">
    <property type="term" value="F:monooxygenase activity"/>
    <property type="evidence" value="ECO:0007669"/>
    <property type="project" value="UniProtKB-KW"/>
</dbReference>
<dbReference type="InterPro" id="IPR002401">
    <property type="entry name" value="Cyt_P450_E_grp-I"/>
</dbReference>
<dbReference type="CDD" id="cd11061">
    <property type="entry name" value="CYP67-like"/>
    <property type="match status" value="1"/>
</dbReference>
<name>K5W5T6_PHACS</name>
<evidence type="ECO:0000256" key="2">
    <source>
        <dbReference type="ARBA" id="ARBA00005179"/>
    </source>
</evidence>
<dbReference type="Pfam" id="PF00067">
    <property type="entry name" value="p450"/>
    <property type="match status" value="1"/>
</dbReference>
<evidence type="ECO:0000256" key="5">
    <source>
        <dbReference type="ARBA" id="ARBA00023002"/>
    </source>
</evidence>
<sequence>MFDSADFKVLVCTASFACYLIYKQFEPNSLLVHAVLLLGVPTLLAWQLSSQLSVLQQIGAAVSYWCLILAFTALYRLSPIHPLAKYPGPTFGKLSKIYVAYLVARGDLYRAIKDWHERYGDVVRIGPNELSFRRVDAVQPIYGAKTMPKGPYYDTRTTPDGVCQLDGVRDFSVHGLRRKPWVRAMSSTALKGYEPILHTKTLELMEELSKRQGEKIDISHWLNLFGFDFLGLMAFGREFGMVKSGEDHLGLLHIVEEGIFAFAVISHTPWIYPFIKHIPAQGPKAMQLLGASCVRERTSKGSTSKDLFYFLTEDEGAAQSGATPDEITADGMLAVIAGSDTTSTVLVHLWYFMLRHPECAEKLHKEIDVTFPPGEDPLDFSRHADMPYLNACINETLRLLPPVLGGLQRTVKRGSGGAMIGSYFVPESTQVSVHIFSLQRDPREFSPLPDDFWPDRWLTQDSYTLPTGDVINKEQVTTNRAAFDPFSFGPQNCAGKALAMVEMRVVACAMMHKFELRESKEYDLNQWEKDLLDTYVTLRGKLPVILEQRQGH</sequence>
<proteinExistence type="inferred from homology"/>
<keyword evidence="4 8" id="KW-0479">Metal-binding</keyword>
<dbReference type="PANTHER" id="PTHR24305:SF187">
    <property type="entry name" value="P450, PUTATIVE (EUROFUNG)-RELATED"/>
    <property type="match status" value="1"/>
</dbReference>
<dbReference type="InterPro" id="IPR050121">
    <property type="entry name" value="Cytochrome_P450_monoxygenase"/>
</dbReference>
<keyword evidence="5" id="KW-0560">Oxidoreductase</keyword>
<evidence type="ECO:0000256" key="9">
    <source>
        <dbReference type="SAM" id="Phobius"/>
    </source>
</evidence>
<dbReference type="GO" id="GO:0020037">
    <property type="term" value="F:heme binding"/>
    <property type="evidence" value="ECO:0007669"/>
    <property type="project" value="InterPro"/>
</dbReference>
<comment type="similarity">
    <text evidence="3">Belongs to the cytochrome P450 family.</text>
</comment>
<evidence type="ECO:0000313" key="10">
    <source>
        <dbReference type="EMBL" id="EKM54289.1"/>
    </source>
</evidence>
<evidence type="ECO:0000256" key="3">
    <source>
        <dbReference type="ARBA" id="ARBA00010617"/>
    </source>
</evidence>
<evidence type="ECO:0000256" key="7">
    <source>
        <dbReference type="ARBA" id="ARBA00023033"/>
    </source>
</evidence>
<dbReference type="PRINTS" id="PR00385">
    <property type="entry name" value="P450"/>
</dbReference>
<dbReference type="PRINTS" id="PR00463">
    <property type="entry name" value="EP450I"/>
</dbReference>
<dbReference type="AlphaFoldDB" id="K5W5T6"/>
<evidence type="ECO:0000256" key="8">
    <source>
        <dbReference type="PIRSR" id="PIRSR602401-1"/>
    </source>
</evidence>
<evidence type="ECO:0000256" key="1">
    <source>
        <dbReference type="ARBA" id="ARBA00001971"/>
    </source>
</evidence>
<comment type="cofactor">
    <cofactor evidence="1 8">
        <name>heme</name>
        <dbReference type="ChEBI" id="CHEBI:30413"/>
    </cofactor>
</comment>
<dbReference type="Proteomes" id="UP000008370">
    <property type="component" value="Unassembled WGS sequence"/>
</dbReference>
<dbReference type="HOGENOM" id="CLU_001570_14_10_1"/>
<dbReference type="SUPFAM" id="SSF48264">
    <property type="entry name" value="Cytochrome P450"/>
    <property type="match status" value="1"/>
</dbReference>
<dbReference type="GO" id="GO:0005506">
    <property type="term" value="F:iron ion binding"/>
    <property type="evidence" value="ECO:0007669"/>
    <property type="project" value="InterPro"/>
</dbReference>
<dbReference type="KEGG" id="pco:PHACADRAFT_196722"/>
<feature type="transmembrane region" description="Helical" evidence="9">
    <location>
        <begin position="54"/>
        <end position="75"/>
    </location>
</feature>
<reference evidence="10 11" key="1">
    <citation type="journal article" date="2012" name="BMC Genomics">
        <title>Comparative genomics of the white-rot fungi, Phanerochaete carnosa and P. chrysosporium, to elucidate the genetic basis of the distinct wood types they colonize.</title>
        <authorList>
            <person name="Suzuki H."/>
            <person name="MacDonald J."/>
            <person name="Syed K."/>
            <person name="Salamov A."/>
            <person name="Hori C."/>
            <person name="Aerts A."/>
            <person name="Henrissat B."/>
            <person name="Wiebenga A."/>
            <person name="vanKuyk P.A."/>
            <person name="Barry K."/>
            <person name="Lindquist E."/>
            <person name="LaButti K."/>
            <person name="Lapidus A."/>
            <person name="Lucas S."/>
            <person name="Coutinho P."/>
            <person name="Gong Y."/>
            <person name="Samejima M."/>
            <person name="Mahadevan R."/>
            <person name="Abou-Zaid M."/>
            <person name="de Vries R.P."/>
            <person name="Igarashi K."/>
            <person name="Yadav J.S."/>
            <person name="Grigoriev I.V."/>
            <person name="Master E.R."/>
        </authorList>
    </citation>
    <scope>NUCLEOTIDE SEQUENCE [LARGE SCALE GENOMIC DNA]</scope>
    <source>
        <strain evidence="10 11">HHB-10118-sp</strain>
    </source>
</reference>
<dbReference type="RefSeq" id="XP_007396987.1">
    <property type="nucleotide sequence ID" value="XM_007396925.1"/>
</dbReference>
<keyword evidence="9" id="KW-1133">Transmembrane helix</keyword>
<dbReference type="InterPro" id="IPR001128">
    <property type="entry name" value="Cyt_P450"/>
</dbReference>
<evidence type="ECO:0000313" key="11">
    <source>
        <dbReference type="Proteomes" id="UP000008370"/>
    </source>
</evidence>
<protein>
    <recommendedName>
        <fullName evidence="12">Cytochrome P450</fullName>
    </recommendedName>
</protein>
<keyword evidence="11" id="KW-1185">Reference proteome</keyword>
<keyword evidence="6 8" id="KW-0408">Iron</keyword>
<accession>K5W5T6</accession>
<evidence type="ECO:0000256" key="4">
    <source>
        <dbReference type="ARBA" id="ARBA00022723"/>
    </source>
</evidence>
<feature type="binding site" description="axial binding residue" evidence="8">
    <location>
        <position position="493"/>
    </location>
    <ligand>
        <name>heme</name>
        <dbReference type="ChEBI" id="CHEBI:30413"/>
    </ligand>
    <ligandPart>
        <name>Fe</name>
        <dbReference type="ChEBI" id="CHEBI:18248"/>
    </ligandPart>
</feature>
<dbReference type="OrthoDB" id="6692864at2759"/>
<dbReference type="Gene3D" id="1.10.630.10">
    <property type="entry name" value="Cytochrome P450"/>
    <property type="match status" value="1"/>
</dbReference>